<feature type="domain" description="SHSP" evidence="4">
    <location>
        <begin position="25"/>
        <end position="134"/>
    </location>
</feature>
<evidence type="ECO:0000256" key="3">
    <source>
        <dbReference type="SAM" id="MobiDB-lite"/>
    </source>
</evidence>
<dbReference type="Proteomes" id="UP000232145">
    <property type="component" value="Unassembled WGS sequence"/>
</dbReference>
<keyword evidence="6" id="KW-1185">Reference proteome</keyword>
<sequence>MNTLTKENKQEVTETVEGKDQKSATNVRVYSPNVDVMETEDAFYFHVEMPGVDQSSVDISIEKDQLILEGKFVMPQESRGQVRLAEYKEGNCFRKFTIGKAIHSDKATAKMKNGILELTIPKMEPKKTKIEIQK</sequence>
<dbReference type="InterPro" id="IPR008978">
    <property type="entry name" value="HSP20-like_chaperone"/>
</dbReference>
<dbReference type="PANTHER" id="PTHR11527">
    <property type="entry name" value="HEAT-SHOCK PROTEIN 20 FAMILY MEMBER"/>
    <property type="match status" value="1"/>
</dbReference>
<dbReference type="Pfam" id="PF00011">
    <property type="entry name" value="HSP20"/>
    <property type="match status" value="1"/>
</dbReference>
<dbReference type="RefSeq" id="WP_100743030.1">
    <property type="nucleotide sequence ID" value="NZ_NPDW01000001.1"/>
</dbReference>
<comment type="caution">
    <text evidence="5">The sequence shown here is derived from an EMBL/GenBank/DDBJ whole genome shotgun (WGS) entry which is preliminary data.</text>
</comment>
<evidence type="ECO:0000313" key="5">
    <source>
        <dbReference type="EMBL" id="PJZ86130.1"/>
    </source>
</evidence>
<dbReference type="InterPro" id="IPR031107">
    <property type="entry name" value="Small_HSP"/>
</dbReference>
<dbReference type="OrthoDB" id="1806521at2"/>
<feature type="compositionally biased region" description="Basic and acidic residues" evidence="3">
    <location>
        <begin position="1"/>
        <end position="22"/>
    </location>
</feature>
<reference evidence="5 6" key="1">
    <citation type="submission" date="2017-07" db="EMBL/GenBank/DDBJ databases">
        <title>Leptospira spp. isolated from tropical soils.</title>
        <authorList>
            <person name="Thibeaux R."/>
            <person name="Iraola G."/>
            <person name="Ferres I."/>
            <person name="Bierque E."/>
            <person name="Girault D."/>
            <person name="Soupe-Gilbert M.-E."/>
            <person name="Picardeau M."/>
            <person name="Goarant C."/>
        </authorList>
    </citation>
    <scope>NUCLEOTIDE SEQUENCE [LARGE SCALE GENOMIC DNA]</scope>
    <source>
        <strain evidence="5 6">FH2-B-A1</strain>
    </source>
</reference>
<feature type="region of interest" description="Disordered" evidence="3">
    <location>
        <begin position="1"/>
        <end position="24"/>
    </location>
</feature>
<accession>A0A2N0APC0</accession>
<dbReference type="AlphaFoldDB" id="A0A2N0APC0"/>
<dbReference type="CDD" id="cd06464">
    <property type="entry name" value="ACD_sHsps-like"/>
    <property type="match status" value="1"/>
</dbReference>
<organism evidence="5 6">
    <name type="scientific">Leptospira harrisiae</name>
    <dbReference type="NCBI Taxonomy" id="2023189"/>
    <lineage>
        <taxon>Bacteria</taxon>
        <taxon>Pseudomonadati</taxon>
        <taxon>Spirochaetota</taxon>
        <taxon>Spirochaetia</taxon>
        <taxon>Leptospirales</taxon>
        <taxon>Leptospiraceae</taxon>
        <taxon>Leptospira</taxon>
    </lineage>
</organism>
<dbReference type="InterPro" id="IPR002068">
    <property type="entry name" value="A-crystallin/Hsp20_dom"/>
</dbReference>
<name>A0A2N0APC0_9LEPT</name>
<dbReference type="Gene3D" id="2.60.40.790">
    <property type="match status" value="1"/>
</dbReference>
<comment type="similarity">
    <text evidence="1 2">Belongs to the small heat shock protein (HSP20) family.</text>
</comment>
<evidence type="ECO:0000256" key="2">
    <source>
        <dbReference type="RuleBase" id="RU003616"/>
    </source>
</evidence>
<evidence type="ECO:0000256" key="1">
    <source>
        <dbReference type="PROSITE-ProRule" id="PRU00285"/>
    </source>
</evidence>
<protein>
    <submittedName>
        <fullName evidence="5">Heat-shock protein</fullName>
    </submittedName>
</protein>
<gene>
    <name evidence="5" type="ORF">CH364_08155</name>
</gene>
<dbReference type="SUPFAM" id="SSF49764">
    <property type="entry name" value="HSP20-like chaperones"/>
    <property type="match status" value="1"/>
</dbReference>
<dbReference type="EMBL" id="NPDX01000001">
    <property type="protein sequence ID" value="PJZ86130.1"/>
    <property type="molecule type" value="Genomic_DNA"/>
</dbReference>
<proteinExistence type="inferred from homology"/>
<dbReference type="PROSITE" id="PS01031">
    <property type="entry name" value="SHSP"/>
    <property type="match status" value="1"/>
</dbReference>
<evidence type="ECO:0000259" key="4">
    <source>
        <dbReference type="PROSITE" id="PS01031"/>
    </source>
</evidence>
<evidence type="ECO:0000313" key="6">
    <source>
        <dbReference type="Proteomes" id="UP000232145"/>
    </source>
</evidence>